<dbReference type="AlphaFoldDB" id="A0A380MLI0"/>
<evidence type="ECO:0000256" key="1">
    <source>
        <dbReference type="ARBA" id="ARBA00004651"/>
    </source>
</evidence>
<dbReference type="Pfam" id="PF01032">
    <property type="entry name" value="FecCD"/>
    <property type="match status" value="1"/>
</dbReference>
<reference evidence="9 10" key="1">
    <citation type="submission" date="2018-06" db="EMBL/GenBank/DDBJ databases">
        <authorList>
            <consortium name="Pathogen Informatics"/>
            <person name="Doyle S."/>
        </authorList>
    </citation>
    <scope>NUCLEOTIDE SEQUENCE [LARGE SCALE GENOMIC DNA]</scope>
    <source>
        <strain evidence="9 10">NCTC13337</strain>
    </source>
</reference>
<protein>
    <submittedName>
        <fullName evidence="9">Iron-uptake system permease protein FeuB</fullName>
    </submittedName>
</protein>
<evidence type="ECO:0000256" key="5">
    <source>
        <dbReference type="ARBA" id="ARBA00022692"/>
    </source>
</evidence>
<evidence type="ECO:0000256" key="4">
    <source>
        <dbReference type="ARBA" id="ARBA00022475"/>
    </source>
</evidence>
<evidence type="ECO:0000256" key="7">
    <source>
        <dbReference type="ARBA" id="ARBA00023136"/>
    </source>
</evidence>
<dbReference type="GO" id="GO:0005886">
    <property type="term" value="C:plasma membrane"/>
    <property type="evidence" value="ECO:0007669"/>
    <property type="project" value="UniProtKB-SubCell"/>
</dbReference>
<evidence type="ECO:0000256" key="2">
    <source>
        <dbReference type="ARBA" id="ARBA00007935"/>
    </source>
</evidence>
<feature type="transmembrane region" description="Helical" evidence="8">
    <location>
        <begin position="266"/>
        <end position="285"/>
    </location>
</feature>
<name>A0A380MLI0_9GAMM</name>
<keyword evidence="10" id="KW-1185">Reference proteome</keyword>
<comment type="similarity">
    <text evidence="2">Belongs to the binding-protein-dependent transport system permease family. FecCD subfamily.</text>
</comment>
<feature type="transmembrane region" description="Helical" evidence="8">
    <location>
        <begin position="50"/>
        <end position="70"/>
    </location>
</feature>
<dbReference type="GO" id="GO:0022857">
    <property type="term" value="F:transmembrane transporter activity"/>
    <property type="evidence" value="ECO:0007669"/>
    <property type="project" value="InterPro"/>
</dbReference>
<dbReference type="PANTHER" id="PTHR30472:SF27">
    <property type="entry name" value="PETROBACTIN IMPORT SYSTEM PERMEASE PROTEIN YCLN"/>
    <property type="match status" value="1"/>
</dbReference>
<feature type="transmembrane region" description="Helical" evidence="8">
    <location>
        <begin position="216"/>
        <end position="246"/>
    </location>
</feature>
<dbReference type="RefSeq" id="WP_072577271.1">
    <property type="nucleotide sequence ID" value="NZ_LWHB01000152.1"/>
</dbReference>
<feature type="transmembrane region" description="Helical" evidence="8">
    <location>
        <begin position="133"/>
        <end position="153"/>
    </location>
</feature>
<feature type="transmembrane region" description="Helical" evidence="8">
    <location>
        <begin position="291"/>
        <end position="310"/>
    </location>
</feature>
<dbReference type="Proteomes" id="UP000254601">
    <property type="component" value="Unassembled WGS sequence"/>
</dbReference>
<dbReference type="EMBL" id="UHIC01000001">
    <property type="protein sequence ID" value="SUO93172.1"/>
    <property type="molecule type" value="Genomic_DNA"/>
</dbReference>
<dbReference type="InterPro" id="IPR000522">
    <property type="entry name" value="ABC_transptr_permease_BtuC"/>
</dbReference>
<accession>A0A380MLI0</accession>
<dbReference type="OrthoDB" id="9811975at2"/>
<sequence>MVEKTPFSFKTLSALIGLIILIMISLQIGVLGTANINDSVFTISRLPRTIAVLLTGAGLAVAGMVIQLIVHNRFVEPNTTGTGEGAAIGLLLTVLLFPAAPLIVRMGFAALCAMLSLLIFLTLAKRLPPTDPLLLPLVGMIYAGILQSIMAFIGYETDLLQWLSVWLNGDFSAVLKGRYEFLWGCAIVLVILYWLADRLTIVGMGESSSQSLGLNYRQLVFCAILLIALISAFITATVGNIAFLGLVVPNLIRRICGDNLRHALPWIAWTGASLLLICDILARIVSFPYEIPVSLIFGIFGGSLFLYLLMRPSR</sequence>
<keyword evidence="3" id="KW-0813">Transport</keyword>
<evidence type="ECO:0000256" key="8">
    <source>
        <dbReference type="SAM" id="Phobius"/>
    </source>
</evidence>
<organism evidence="9 10">
    <name type="scientific">Suttonella ornithocola</name>
    <dbReference type="NCBI Taxonomy" id="279832"/>
    <lineage>
        <taxon>Bacteria</taxon>
        <taxon>Pseudomonadati</taxon>
        <taxon>Pseudomonadota</taxon>
        <taxon>Gammaproteobacteria</taxon>
        <taxon>Cardiobacteriales</taxon>
        <taxon>Cardiobacteriaceae</taxon>
        <taxon>Suttonella</taxon>
    </lineage>
</organism>
<feature type="transmembrane region" description="Helical" evidence="8">
    <location>
        <begin position="82"/>
        <end position="100"/>
    </location>
</feature>
<dbReference type="CDD" id="cd06550">
    <property type="entry name" value="TM_ABC_iron-siderophores_like"/>
    <property type="match status" value="1"/>
</dbReference>
<feature type="transmembrane region" description="Helical" evidence="8">
    <location>
        <begin position="180"/>
        <end position="196"/>
    </location>
</feature>
<evidence type="ECO:0000313" key="9">
    <source>
        <dbReference type="EMBL" id="SUO93172.1"/>
    </source>
</evidence>
<proteinExistence type="inferred from homology"/>
<keyword evidence="7 8" id="KW-0472">Membrane</keyword>
<dbReference type="Gene3D" id="1.10.3470.10">
    <property type="entry name" value="ABC transporter involved in vitamin B12 uptake, BtuC"/>
    <property type="match status" value="1"/>
</dbReference>
<dbReference type="SUPFAM" id="SSF81345">
    <property type="entry name" value="ABC transporter involved in vitamin B12 uptake, BtuC"/>
    <property type="match status" value="1"/>
</dbReference>
<evidence type="ECO:0000256" key="6">
    <source>
        <dbReference type="ARBA" id="ARBA00022989"/>
    </source>
</evidence>
<dbReference type="InterPro" id="IPR037294">
    <property type="entry name" value="ABC_BtuC-like"/>
</dbReference>
<comment type="subcellular location">
    <subcellularLocation>
        <location evidence="1">Cell membrane</location>
        <topology evidence="1">Multi-pass membrane protein</topology>
    </subcellularLocation>
</comment>
<dbReference type="GO" id="GO:0033214">
    <property type="term" value="P:siderophore-iron import into cell"/>
    <property type="evidence" value="ECO:0007669"/>
    <property type="project" value="TreeGrafter"/>
</dbReference>
<keyword evidence="4" id="KW-1003">Cell membrane</keyword>
<keyword evidence="6 8" id="KW-1133">Transmembrane helix</keyword>
<evidence type="ECO:0000313" key="10">
    <source>
        <dbReference type="Proteomes" id="UP000254601"/>
    </source>
</evidence>
<evidence type="ECO:0000256" key="3">
    <source>
        <dbReference type="ARBA" id="ARBA00022448"/>
    </source>
</evidence>
<dbReference type="PANTHER" id="PTHR30472">
    <property type="entry name" value="FERRIC ENTEROBACTIN TRANSPORT SYSTEM PERMEASE PROTEIN"/>
    <property type="match status" value="1"/>
</dbReference>
<keyword evidence="5 8" id="KW-0812">Transmembrane</keyword>
<gene>
    <name evidence="9" type="primary">feuB</name>
    <name evidence="9" type="ORF">NCTC13337_00089</name>
</gene>
<feature type="transmembrane region" description="Helical" evidence="8">
    <location>
        <begin position="12"/>
        <end position="30"/>
    </location>
</feature>